<keyword evidence="10" id="KW-1185">Reference proteome</keyword>
<evidence type="ECO:0000256" key="5">
    <source>
        <dbReference type="ARBA" id="ARBA00023004"/>
    </source>
</evidence>
<keyword evidence="2" id="KW-0349">Heme</keyword>
<keyword evidence="3" id="KW-0479">Metal-binding</keyword>
<evidence type="ECO:0000259" key="8">
    <source>
        <dbReference type="PROSITE" id="PS50873"/>
    </source>
</evidence>
<dbReference type="GO" id="GO:0034599">
    <property type="term" value="P:cellular response to oxidative stress"/>
    <property type="evidence" value="ECO:0007669"/>
    <property type="project" value="InterPro"/>
</dbReference>
<feature type="region of interest" description="Disordered" evidence="7">
    <location>
        <begin position="1"/>
        <end position="22"/>
    </location>
</feature>
<feature type="region of interest" description="Disordered" evidence="7">
    <location>
        <begin position="484"/>
        <end position="559"/>
    </location>
</feature>
<dbReference type="PANTHER" id="PTHR31356:SF36">
    <property type="entry name" value="L-ASCORBATE PEROXIDASE 3"/>
    <property type="match status" value="1"/>
</dbReference>
<feature type="compositionally biased region" description="Low complexity" evidence="7">
    <location>
        <begin position="541"/>
        <end position="555"/>
    </location>
</feature>
<comment type="caution">
    <text evidence="9">The sequence shown here is derived from an EMBL/GenBank/DDBJ whole genome shotgun (WGS) entry which is preliminary data.</text>
</comment>
<evidence type="ECO:0000313" key="10">
    <source>
        <dbReference type="Proteomes" id="UP000266841"/>
    </source>
</evidence>
<evidence type="ECO:0000256" key="2">
    <source>
        <dbReference type="ARBA" id="ARBA00022617"/>
    </source>
</evidence>
<dbReference type="SUPFAM" id="SSF48113">
    <property type="entry name" value="Heme-dependent peroxidases"/>
    <property type="match status" value="1"/>
</dbReference>
<comment type="similarity">
    <text evidence="6">Belongs to the peroxidase family.</text>
</comment>
<evidence type="ECO:0000256" key="4">
    <source>
        <dbReference type="ARBA" id="ARBA00023002"/>
    </source>
</evidence>
<dbReference type="AlphaFoldDB" id="K0T1I8"/>
<dbReference type="PROSITE" id="PS50873">
    <property type="entry name" value="PEROXIDASE_4"/>
    <property type="match status" value="1"/>
</dbReference>
<dbReference type="InterPro" id="IPR010255">
    <property type="entry name" value="Haem_peroxidase_sf"/>
</dbReference>
<dbReference type="CDD" id="cd00314">
    <property type="entry name" value="plant_peroxidase_like"/>
    <property type="match status" value="1"/>
</dbReference>
<gene>
    <name evidence="9" type="ORF">THAOC_14975</name>
</gene>
<dbReference type="InterPro" id="IPR044831">
    <property type="entry name" value="Ccp1-like"/>
</dbReference>
<dbReference type="EMBL" id="AGNL01017410">
    <property type="protein sequence ID" value="EJK64307.1"/>
    <property type="molecule type" value="Genomic_DNA"/>
</dbReference>
<dbReference type="GO" id="GO:0000302">
    <property type="term" value="P:response to reactive oxygen species"/>
    <property type="evidence" value="ECO:0007669"/>
    <property type="project" value="TreeGrafter"/>
</dbReference>
<reference evidence="9 10" key="1">
    <citation type="journal article" date="2012" name="Genome Biol.">
        <title>Genome and low-iron response of an oceanic diatom adapted to chronic iron limitation.</title>
        <authorList>
            <person name="Lommer M."/>
            <person name="Specht M."/>
            <person name="Roy A.S."/>
            <person name="Kraemer L."/>
            <person name="Andreson R."/>
            <person name="Gutowska M.A."/>
            <person name="Wolf J."/>
            <person name="Bergner S.V."/>
            <person name="Schilhabel M.B."/>
            <person name="Klostermeier U.C."/>
            <person name="Beiko R.G."/>
            <person name="Rosenstiel P."/>
            <person name="Hippler M."/>
            <person name="Laroche J."/>
        </authorList>
    </citation>
    <scope>NUCLEOTIDE SEQUENCE [LARGE SCALE GENOMIC DNA]</scope>
    <source>
        <strain evidence="9 10">CCMP1005</strain>
    </source>
</reference>
<accession>K0T1I8</accession>
<dbReference type="Pfam" id="PF00141">
    <property type="entry name" value="peroxidase"/>
    <property type="match status" value="1"/>
</dbReference>
<organism evidence="9 10">
    <name type="scientific">Thalassiosira oceanica</name>
    <name type="common">Marine diatom</name>
    <dbReference type="NCBI Taxonomy" id="159749"/>
    <lineage>
        <taxon>Eukaryota</taxon>
        <taxon>Sar</taxon>
        <taxon>Stramenopiles</taxon>
        <taxon>Ochrophyta</taxon>
        <taxon>Bacillariophyta</taxon>
        <taxon>Coscinodiscophyceae</taxon>
        <taxon>Thalassiosirophycidae</taxon>
        <taxon>Thalassiosirales</taxon>
        <taxon>Thalassiosiraceae</taxon>
        <taxon>Thalassiosira</taxon>
    </lineage>
</organism>
<proteinExistence type="inferred from homology"/>
<evidence type="ECO:0000256" key="7">
    <source>
        <dbReference type="SAM" id="MobiDB-lite"/>
    </source>
</evidence>
<dbReference type="GO" id="GO:0046872">
    <property type="term" value="F:metal ion binding"/>
    <property type="evidence" value="ECO:0007669"/>
    <property type="project" value="UniProtKB-KW"/>
</dbReference>
<dbReference type="GO" id="GO:0020037">
    <property type="term" value="F:heme binding"/>
    <property type="evidence" value="ECO:0007669"/>
    <property type="project" value="InterPro"/>
</dbReference>
<evidence type="ECO:0000256" key="3">
    <source>
        <dbReference type="ARBA" id="ARBA00022723"/>
    </source>
</evidence>
<dbReference type="GO" id="GO:0004601">
    <property type="term" value="F:peroxidase activity"/>
    <property type="evidence" value="ECO:0007669"/>
    <property type="project" value="UniProtKB-KW"/>
</dbReference>
<dbReference type="InterPro" id="IPR019793">
    <property type="entry name" value="Peroxidases_heam-ligand_BS"/>
</dbReference>
<feature type="compositionally biased region" description="Polar residues" evidence="7">
    <location>
        <begin position="488"/>
        <end position="505"/>
    </location>
</feature>
<protein>
    <recommendedName>
        <fullName evidence="8">Plant heme peroxidase family profile domain-containing protein</fullName>
    </recommendedName>
</protein>
<evidence type="ECO:0000256" key="6">
    <source>
        <dbReference type="RuleBase" id="RU004241"/>
    </source>
</evidence>
<dbReference type="Gene3D" id="1.10.420.10">
    <property type="entry name" value="Peroxidase, domain 2"/>
    <property type="match status" value="1"/>
</dbReference>
<keyword evidence="5" id="KW-0408">Iron</keyword>
<dbReference type="Gene3D" id="1.10.520.10">
    <property type="match status" value="1"/>
</dbReference>
<keyword evidence="1" id="KW-0575">Peroxidase</keyword>
<dbReference type="GO" id="GO:0042744">
    <property type="term" value="P:hydrogen peroxide catabolic process"/>
    <property type="evidence" value="ECO:0007669"/>
    <property type="project" value="TreeGrafter"/>
</dbReference>
<dbReference type="Proteomes" id="UP000266841">
    <property type="component" value="Unassembled WGS sequence"/>
</dbReference>
<dbReference type="PROSITE" id="PS00435">
    <property type="entry name" value="PEROXIDASE_1"/>
    <property type="match status" value="1"/>
</dbReference>
<feature type="domain" description="Plant heme peroxidase family profile" evidence="8">
    <location>
        <begin position="160"/>
        <end position="483"/>
    </location>
</feature>
<dbReference type="PANTHER" id="PTHR31356">
    <property type="entry name" value="THYLAKOID LUMENAL 29 KDA PROTEIN, CHLOROPLASTIC-RELATED"/>
    <property type="match status" value="1"/>
</dbReference>
<evidence type="ECO:0000313" key="9">
    <source>
        <dbReference type="EMBL" id="EJK64307.1"/>
    </source>
</evidence>
<dbReference type="InterPro" id="IPR002016">
    <property type="entry name" value="Haem_peroxidase"/>
</dbReference>
<dbReference type="OrthoDB" id="5399006at2759"/>
<sequence length="660" mass="71361">MRPGGDGHRQLTATMSHFQQKSSIGIETRHRLDRHHRAQQHHGFVQLRSTLVAHRHAGHRRRALPFARNGGEPPNDEVHSKGNLRGRRRLVDLNNAQTACLSEDAYYAIEEDIRVASETLFADFELTTEVDVDPSRRVVELANVTIADASNIGKAHFFGGIVRLAAHDFMDYDPNDASGGSQMGQDGCIDWEHPANAGLPGLWCDDCALTEIYNVYAGEPYFLSRADFWVAAANAVMHITSPEGEKLDLAGTFRFGRVDAETCEGSALRLPESGSCSEVERVFPRMGLSWTGNCNDDRLPVISTCAYLFDLPFADATALLGAHSLGRGDAKFSGHHGIWANSEAESLVFDKRYYEEILRRAWIPRNLDDDSIPQDWTWGGAGNDEDDAIATRADGGGDIVLNLSPRFMLNTDFSQSPCQTYEAGSERDEAAQAVVRFADPRSAVDITGPFSNNNQPFFDAFAVAWEKATTNGWTNLSTLSEACVPDASPSQSPSANPTKNPSTKPSFPPTNEPSLGPSSSPTNHSSSPPSAKPVSVPPSTNPTNNPTNEPTSVPTAEPSRTLTLAPVSSGDCKDWPSTFAVAGKGDKDCQWVGTQDGTFVGPGSKKCKKAEFHQKCPETCNMPCGCVPKNEACSANEDCCSGNCRDGGKKAGTCGNELFG</sequence>
<feature type="compositionally biased region" description="Low complexity" evidence="7">
    <location>
        <begin position="514"/>
        <end position="534"/>
    </location>
</feature>
<dbReference type="eggNOG" id="ENOG502SDHZ">
    <property type="taxonomic scope" value="Eukaryota"/>
</dbReference>
<feature type="compositionally biased region" description="Polar residues" evidence="7">
    <location>
        <begin position="11"/>
        <end position="22"/>
    </location>
</feature>
<name>K0T1I8_THAOC</name>
<evidence type="ECO:0000256" key="1">
    <source>
        <dbReference type="ARBA" id="ARBA00022559"/>
    </source>
</evidence>
<keyword evidence="4" id="KW-0560">Oxidoreductase</keyword>